<dbReference type="PANTHER" id="PTHR48471:SF1">
    <property type="entry name" value="DDE TNP4 DOMAIN-CONTAINING PROTEIN"/>
    <property type="match status" value="1"/>
</dbReference>
<evidence type="ECO:0000313" key="5">
    <source>
        <dbReference type="Proteomes" id="UP000002640"/>
    </source>
</evidence>
<sequence length="222" mass="25315">MHWTPTKSVIITRHICSRYGGSYFRVRRLILNLLRHKRHIRAQPSSGDQQNAMYNGWLHSVFVTGTICFAADGCIIWCKHNCPGSWNDSDTSLEFRMKLTDPKLCPDERLNVVSDSAFPCSTAMTGRILTPLKDGALDRILLSLRSSARTLHNAITSVRQAVEWGMGSIQKVYSRLKLPLPYYQQLRGVRLNNMFRMTNVRVRTIGISEIRTTFANAMVMPQ</sequence>
<dbReference type="GeneID" id="20655433"/>
<evidence type="ECO:0000256" key="1">
    <source>
        <dbReference type="ARBA" id="ARBA00001968"/>
    </source>
</evidence>
<dbReference type="RefSeq" id="XP_009521343.1">
    <property type="nucleotide sequence ID" value="XM_009523048.1"/>
</dbReference>
<dbReference type="Proteomes" id="UP000002640">
    <property type="component" value="Unassembled WGS sequence"/>
</dbReference>
<proteinExistence type="predicted"/>
<feature type="domain" description="DDE Tnp4" evidence="3">
    <location>
        <begin position="43"/>
        <end position="183"/>
    </location>
</feature>
<dbReference type="InParanoid" id="G4YVM3"/>
<comment type="cofactor">
    <cofactor evidence="1">
        <name>a divalent metal cation</name>
        <dbReference type="ChEBI" id="CHEBI:60240"/>
    </cofactor>
</comment>
<evidence type="ECO:0000313" key="4">
    <source>
        <dbReference type="EMBL" id="EGZ26055.1"/>
    </source>
</evidence>
<dbReference type="Pfam" id="PF13359">
    <property type="entry name" value="DDE_Tnp_4"/>
    <property type="match status" value="1"/>
</dbReference>
<organism evidence="4 5">
    <name type="scientific">Phytophthora sojae (strain P6497)</name>
    <name type="common">Soybean stem and root rot agent</name>
    <name type="synonym">Phytophthora megasperma f. sp. glycines</name>
    <dbReference type="NCBI Taxonomy" id="1094619"/>
    <lineage>
        <taxon>Eukaryota</taxon>
        <taxon>Sar</taxon>
        <taxon>Stramenopiles</taxon>
        <taxon>Oomycota</taxon>
        <taxon>Peronosporomycetes</taxon>
        <taxon>Peronosporales</taxon>
        <taxon>Peronosporaceae</taxon>
        <taxon>Phytophthora</taxon>
    </lineage>
</organism>
<keyword evidence="2" id="KW-0479">Metal-binding</keyword>
<dbReference type="STRING" id="1094619.G4YVM3"/>
<keyword evidence="5" id="KW-1185">Reference proteome</keyword>
<dbReference type="AlphaFoldDB" id="G4YVM3"/>
<dbReference type="GO" id="GO:0046872">
    <property type="term" value="F:metal ion binding"/>
    <property type="evidence" value="ECO:0007669"/>
    <property type="project" value="UniProtKB-KW"/>
</dbReference>
<dbReference type="KEGG" id="psoj:PHYSODRAFT_481879"/>
<protein>
    <recommendedName>
        <fullName evidence="3">DDE Tnp4 domain-containing protein</fullName>
    </recommendedName>
</protein>
<reference evidence="4 5" key="1">
    <citation type="journal article" date="2006" name="Science">
        <title>Phytophthora genome sequences uncover evolutionary origins and mechanisms of pathogenesis.</title>
        <authorList>
            <person name="Tyler B.M."/>
            <person name="Tripathy S."/>
            <person name="Zhang X."/>
            <person name="Dehal P."/>
            <person name="Jiang R.H."/>
            <person name="Aerts A."/>
            <person name="Arredondo F.D."/>
            <person name="Baxter L."/>
            <person name="Bensasson D."/>
            <person name="Beynon J.L."/>
            <person name="Chapman J."/>
            <person name="Damasceno C.M."/>
            <person name="Dorrance A.E."/>
            <person name="Dou D."/>
            <person name="Dickerman A.W."/>
            <person name="Dubchak I.L."/>
            <person name="Garbelotto M."/>
            <person name="Gijzen M."/>
            <person name="Gordon S.G."/>
            <person name="Govers F."/>
            <person name="Grunwald N.J."/>
            <person name="Huang W."/>
            <person name="Ivors K.L."/>
            <person name="Jones R.W."/>
            <person name="Kamoun S."/>
            <person name="Krampis K."/>
            <person name="Lamour K.H."/>
            <person name="Lee M.K."/>
            <person name="McDonald W.H."/>
            <person name="Medina M."/>
            <person name="Meijer H.J."/>
            <person name="Nordberg E.K."/>
            <person name="Maclean D.J."/>
            <person name="Ospina-Giraldo M.D."/>
            <person name="Morris P.F."/>
            <person name="Phuntumart V."/>
            <person name="Putnam N.H."/>
            <person name="Rash S."/>
            <person name="Rose J.K."/>
            <person name="Sakihama Y."/>
            <person name="Salamov A.A."/>
            <person name="Savidor A."/>
            <person name="Scheuring C.F."/>
            <person name="Smith B.M."/>
            <person name="Sobral B.W."/>
            <person name="Terry A."/>
            <person name="Torto-Alalibo T.A."/>
            <person name="Win J."/>
            <person name="Xu Z."/>
            <person name="Zhang H."/>
            <person name="Grigoriev I.V."/>
            <person name="Rokhsar D.S."/>
            <person name="Boore J.L."/>
        </authorList>
    </citation>
    <scope>NUCLEOTIDE SEQUENCE [LARGE SCALE GENOMIC DNA]</scope>
    <source>
        <strain evidence="4 5">P6497</strain>
    </source>
</reference>
<gene>
    <name evidence="4" type="ORF">PHYSODRAFT_481879</name>
</gene>
<accession>G4YVM3</accession>
<dbReference type="InterPro" id="IPR027806">
    <property type="entry name" value="HARBI1_dom"/>
</dbReference>
<name>G4YVM3_PHYSP</name>
<evidence type="ECO:0000256" key="2">
    <source>
        <dbReference type="ARBA" id="ARBA00022723"/>
    </source>
</evidence>
<dbReference type="EMBL" id="JH159152">
    <property type="protein sequence ID" value="EGZ26055.1"/>
    <property type="molecule type" value="Genomic_DNA"/>
</dbReference>
<dbReference type="PANTHER" id="PTHR48471">
    <property type="entry name" value="DDE TNP4 DOMAIN-CONTAINING PROTEIN"/>
    <property type="match status" value="1"/>
</dbReference>
<evidence type="ECO:0000259" key="3">
    <source>
        <dbReference type="Pfam" id="PF13359"/>
    </source>
</evidence>